<dbReference type="EMBL" id="FMJD01000011">
    <property type="protein sequence ID" value="SCM78308.1"/>
    <property type="molecule type" value="Genomic_DNA"/>
</dbReference>
<dbReference type="SUPFAM" id="SSF143243">
    <property type="entry name" value="Nqo5-like"/>
    <property type="match status" value="1"/>
</dbReference>
<dbReference type="Pfam" id="PF00329">
    <property type="entry name" value="Complex1_30kDa"/>
    <property type="match status" value="1"/>
</dbReference>
<evidence type="ECO:0000259" key="2">
    <source>
        <dbReference type="Pfam" id="PF00329"/>
    </source>
</evidence>
<organism evidence="3">
    <name type="scientific">uncultured Pleomorphomonas sp</name>
    <dbReference type="NCBI Taxonomy" id="442121"/>
    <lineage>
        <taxon>Bacteria</taxon>
        <taxon>Pseudomonadati</taxon>
        <taxon>Pseudomonadota</taxon>
        <taxon>Alphaproteobacteria</taxon>
        <taxon>Hyphomicrobiales</taxon>
        <taxon>Pleomorphomonadaceae</taxon>
        <taxon>Pleomorphomonas</taxon>
        <taxon>environmental samples</taxon>
    </lineage>
</organism>
<gene>
    <name evidence="3" type="ORF">KL86PLE_70091</name>
</gene>
<dbReference type="InterPro" id="IPR037232">
    <property type="entry name" value="NADH_quin_OxRdtase_su_C/D-like"/>
</dbReference>
<feature type="compositionally biased region" description="Basic and acidic residues" evidence="1">
    <location>
        <begin position="88"/>
        <end position="97"/>
    </location>
</feature>
<sequence length="210" mass="22687">MSRLPQDLEARLTAAAPAGVEFSAETDQYGVTVAWLGLASAADLSPVATLLKEMGARLSMITCAQPSAPEEEEEEEDEDEDDEDGEEKAEAEPKETPKSFGGTPLDGTSYEIDYHFDIAGDALTVIAYVPQGGSIASLTPLFRNADWHEREMMELYAVKVTDHPDPRRLFLDASVDGAVLERLIPFSTLVNAASTKGLWERLLAGKKGAA</sequence>
<protein>
    <submittedName>
        <fullName evidence="3">Carbon monoxide-induced hydrogenase NuoC-like protein CooU</fullName>
    </submittedName>
</protein>
<dbReference type="RefSeq" id="WP_288198057.1">
    <property type="nucleotide sequence ID" value="NZ_LT608334.1"/>
</dbReference>
<feature type="compositionally biased region" description="Acidic residues" evidence="1">
    <location>
        <begin position="69"/>
        <end position="87"/>
    </location>
</feature>
<dbReference type="GO" id="GO:0008137">
    <property type="term" value="F:NADH dehydrogenase (ubiquinone) activity"/>
    <property type="evidence" value="ECO:0007669"/>
    <property type="project" value="InterPro"/>
</dbReference>
<dbReference type="Gene3D" id="3.30.460.80">
    <property type="entry name" value="NADH:ubiquinone oxidoreductase, 30kDa subunit"/>
    <property type="match status" value="1"/>
</dbReference>
<proteinExistence type="predicted"/>
<accession>A0A212LLB8</accession>
<name>A0A212LLB8_9HYPH</name>
<dbReference type="InterPro" id="IPR001268">
    <property type="entry name" value="NADH_UbQ_OxRdtase_30kDa_su"/>
</dbReference>
<dbReference type="AlphaFoldDB" id="A0A212LLB8"/>
<evidence type="ECO:0000256" key="1">
    <source>
        <dbReference type="SAM" id="MobiDB-lite"/>
    </source>
</evidence>
<feature type="region of interest" description="Disordered" evidence="1">
    <location>
        <begin position="65"/>
        <end position="104"/>
    </location>
</feature>
<evidence type="ECO:0000313" key="3">
    <source>
        <dbReference type="EMBL" id="SCM78308.1"/>
    </source>
</evidence>
<reference evidence="3" key="1">
    <citation type="submission" date="2016-08" db="EMBL/GenBank/DDBJ databases">
        <authorList>
            <person name="Seilhamer J.J."/>
        </authorList>
    </citation>
    <scope>NUCLEOTIDE SEQUENCE</scope>
    <source>
        <strain evidence="3">86</strain>
    </source>
</reference>
<feature type="domain" description="NADH:ubiquinone oxidoreductase 30kDa subunit" evidence="2">
    <location>
        <begin position="107"/>
        <end position="177"/>
    </location>
</feature>